<comment type="subunit">
    <text evidence="12">Homotetramer; dimer of dimers.</text>
</comment>
<name>A0AAJ0U712_9GAMM</name>
<dbReference type="PANTHER" id="PTHR12128:SF66">
    <property type="entry name" value="4-HYDROXY-2-OXOGLUTARATE ALDOLASE, MITOCHONDRIAL"/>
    <property type="match status" value="1"/>
</dbReference>
<dbReference type="GO" id="GO:0019877">
    <property type="term" value="P:diaminopimelate biosynthetic process"/>
    <property type="evidence" value="ECO:0007669"/>
    <property type="project" value="UniProtKB-UniRule"/>
</dbReference>
<dbReference type="GO" id="GO:0005829">
    <property type="term" value="C:cytosol"/>
    <property type="evidence" value="ECO:0007669"/>
    <property type="project" value="TreeGrafter"/>
</dbReference>
<reference evidence="17" key="1">
    <citation type="submission" date="2017-08" db="EMBL/GenBank/DDBJ databases">
        <authorList>
            <person name="Imhoff J.F."/>
            <person name="Rahn T."/>
            <person name="Kuenzel S."/>
            <person name="Neulinger S.C."/>
        </authorList>
    </citation>
    <scope>NUCLEOTIDE SEQUENCE</scope>
    <source>
        <strain evidence="17">DSM 11080</strain>
    </source>
</reference>
<evidence type="ECO:0000313" key="17">
    <source>
        <dbReference type="EMBL" id="MBK1706508.1"/>
    </source>
</evidence>
<evidence type="ECO:0000256" key="6">
    <source>
        <dbReference type="ARBA" id="ARBA00022605"/>
    </source>
</evidence>
<evidence type="ECO:0000256" key="7">
    <source>
        <dbReference type="ARBA" id="ARBA00022915"/>
    </source>
</evidence>
<comment type="caution">
    <text evidence="17">The sequence shown here is derived from an EMBL/GenBank/DDBJ whole genome shotgun (WGS) entry which is preliminary data.</text>
</comment>
<feature type="site" description="L-lysine inhibitor binding" evidence="16">
    <location>
        <position position="80"/>
    </location>
</feature>
<dbReference type="RefSeq" id="WP_200347974.1">
    <property type="nucleotide sequence ID" value="NZ_NRSJ01000043.1"/>
</dbReference>
<dbReference type="Pfam" id="PF00701">
    <property type="entry name" value="DHDPS"/>
    <property type="match status" value="1"/>
</dbReference>
<evidence type="ECO:0000256" key="10">
    <source>
        <dbReference type="ARBA" id="ARBA00023270"/>
    </source>
</evidence>
<dbReference type="InterPro" id="IPR002220">
    <property type="entry name" value="DapA-like"/>
</dbReference>
<evidence type="ECO:0000256" key="11">
    <source>
        <dbReference type="ARBA" id="ARBA00047836"/>
    </source>
</evidence>
<dbReference type="PANTHER" id="PTHR12128">
    <property type="entry name" value="DIHYDRODIPICOLINATE SYNTHASE"/>
    <property type="match status" value="1"/>
</dbReference>
<dbReference type="InterPro" id="IPR020624">
    <property type="entry name" value="Schiff_base-form_aldolases_CS"/>
</dbReference>
<evidence type="ECO:0000256" key="9">
    <source>
        <dbReference type="ARBA" id="ARBA00023239"/>
    </source>
</evidence>
<feature type="binding site" evidence="12 15">
    <location>
        <position position="203"/>
    </location>
    <ligand>
        <name>pyruvate</name>
        <dbReference type="ChEBI" id="CHEBI:15361"/>
    </ligand>
</feature>
<comment type="function">
    <text evidence="1 12">Catalyzes the condensation of (S)-aspartate-beta-semialdehyde [(S)-ASA] and pyruvate to 4-hydroxy-tetrahydrodipicolinate (HTPA).</text>
</comment>
<keyword evidence="18" id="KW-1185">Reference proteome</keyword>
<evidence type="ECO:0000256" key="5">
    <source>
        <dbReference type="ARBA" id="ARBA00022490"/>
    </source>
</evidence>
<keyword evidence="8 12" id="KW-0457">Lysine biosynthesis</keyword>
<comment type="similarity">
    <text evidence="3 12 13">Belongs to the DapA family.</text>
</comment>
<protein>
    <recommendedName>
        <fullName evidence="4 12">4-hydroxy-tetrahydrodipicolinate synthase</fullName>
        <shortName evidence="12">HTPA synthase</shortName>
        <ecNumber evidence="4 12">4.3.3.7</ecNumber>
    </recommendedName>
</protein>
<evidence type="ECO:0000256" key="1">
    <source>
        <dbReference type="ARBA" id="ARBA00003294"/>
    </source>
</evidence>
<evidence type="ECO:0000256" key="16">
    <source>
        <dbReference type="PIRSR" id="PIRSR001365-3"/>
    </source>
</evidence>
<dbReference type="EMBL" id="NRSJ01000043">
    <property type="protein sequence ID" value="MBK1706508.1"/>
    <property type="molecule type" value="Genomic_DNA"/>
</dbReference>
<keyword evidence="9 12" id="KW-0456">Lyase</keyword>
<comment type="subcellular location">
    <subcellularLocation>
        <location evidence="12">Cytoplasm</location>
    </subcellularLocation>
</comment>
<evidence type="ECO:0000256" key="8">
    <source>
        <dbReference type="ARBA" id="ARBA00023154"/>
    </source>
</evidence>
<dbReference type="InterPro" id="IPR013785">
    <property type="entry name" value="Aldolase_TIM"/>
</dbReference>
<dbReference type="SUPFAM" id="SSF51569">
    <property type="entry name" value="Aldolase"/>
    <property type="match status" value="1"/>
</dbReference>
<dbReference type="PIRSF" id="PIRSF001365">
    <property type="entry name" value="DHDPS"/>
    <property type="match status" value="1"/>
</dbReference>
<evidence type="ECO:0000256" key="3">
    <source>
        <dbReference type="ARBA" id="ARBA00007592"/>
    </source>
</evidence>
<dbReference type="InterPro" id="IPR020625">
    <property type="entry name" value="Schiff_base-form_aldolases_AS"/>
</dbReference>
<keyword evidence="7 12" id="KW-0220">Diaminopimelate biosynthesis</keyword>
<dbReference type="PROSITE" id="PS00665">
    <property type="entry name" value="DHDPS_1"/>
    <property type="match status" value="1"/>
</dbReference>
<comment type="catalytic activity">
    <reaction evidence="11 12">
        <text>L-aspartate 4-semialdehyde + pyruvate = (2S,4S)-4-hydroxy-2,3,4,5-tetrahydrodipicolinate + H2O + H(+)</text>
        <dbReference type="Rhea" id="RHEA:34171"/>
        <dbReference type="ChEBI" id="CHEBI:15361"/>
        <dbReference type="ChEBI" id="CHEBI:15377"/>
        <dbReference type="ChEBI" id="CHEBI:15378"/>
        <dbReference type="ChEBI" id="CHEBI:67139"/>
        <dbReference type="ChEBI" id="CHEBI:537519"/>
        <dbReference type="EC" id="4.3.3.7"/>
    </reaction>
</comment>
<dbReference type="Proteomes" id="UP001296776">
    <property type="component" value="Unassembled WGS sequence"/>
</dbReference>
<keyword evidence="10 12" id="KW-0704">Schiff base</keyword>
<comment type="caution">
    <text evidence="12">Was originally thought to be a dihydrodipicolinate synthase (DHDPS), catalyzing the condensation of (S)-aspartate-beta-semialdehyde [(S)-ASA] and pyruvate to dihydrodipicolinate (DHDP). However, it was shown in E.coli that the product of the enzymatic reaction is not dihydrodipicolinate but in fact (4S)-4-hydroxy-2,3,4,5-tetrahydro-(2S)-dipicolinic acid (HTPA), and that the consecutive dehydration reaction leading to DHDP is not spontaneous but catalyzed by DapB.</text>
</comment>
<organism evidence="17 18">
    <name type="scientific">Halochromatium glycolicum</name>
    <dbReference type="NCBI Taxonomy" id="85075"/>
    <lineage>
        <taxon>Bacteria</taxon>
        <taxon>Pseudomonadati</taxon>
        <taxon>Pseudomonadota</taxon>
        <taxon>Gammaproteobacteria</taxon>
        <taxon>Chromatiales</taxon>
        <taxon>Chromatiaceae</taxon>
        <taxon>Halochromatium</taxon>
    </lineage>
</organism>
<dbReference type="AlphaFoldDB" id="A0AAJ0U712"/>
<dbReference type="PRINTS" id="PR00146">
    <property type="entry name" value="DHPICSNTHASE"/>
</dbReference>
<keyword evidence="6 12" id="KW-0028">Amino-acid biosynthesis</keyword>
<feature type="site" description="L-lysine inhibitor binding" evidence="16">
    <location>
        <position position="84"/>
    </location>
</feature>
<sequence length="291" mass="30274">MIRGSIVALVTPMDPGGEVDGAALERLVDLHVQAGTAAIVSVGTTGESATLDEAEHCEVLARTVAAAAGRIPVIAGTGANSTIEAIRLTQCAAETGADAALLVTPYYNKPTQAGLIAHFTKIADTVAIPQILYNVPGRTACDLLPETAIELARHPRIIGIKDATADLGRVALLRAGCGPDFALYSGDDGTGCEFMLQGGDGVISVTTNVAPAMMAELCSAALAGERERALELNARLDPLHRHLFAESNPIPVKWALQQMGLIQTGIRLPLTWLSAPHQAPLRQALAEVGAL</sequence>
<feature type="active site" description="Schiff-base intermediate with substrate" evidence="12 14">
    <location>
        <position position="161"/>
    </location>
</feature>
<dbReference type="EC" id="4.3.3.7" evidence="4 12"/>
<feature type="active site" description="Proton donor/acceptor" evidence="12 14">
    <location>
        <position position="133"/>
    </location>
</feature>
<dbReference type="Gene3D" id="3.20.20.70">
    <property type="entry name" value="Aldolase class I"/>
    <property type="match status" value="1"/>
</dbReference>
<dbReference type="NCBIfam" id="TIGR00674">
    <property type="entry name" value="dapA"/>
    <property type="match status" value="1"/>
</dbReference>
<accession>A0AAJ0U712</accession>
<reference evidence="17" key="2">
    <citation type="journal article" date="2020" name="Microorganisms">
        <title>Osmotic Adaptation and Compatible Solute Biosynthesis of Phototrophic Bacteria as Revealed from Genome Analyses.</title>
        <authorList>
            <person name="Imhoff J.F."/>
            <person name="Rahn T."/>
            <person name="Kunzel S."/>
            <person name="Keller A."/>
            <person name="Neulinger S.C."/>
        </authorList>
    </citation>
    <scope>NUCLEOTIDE SEQUENCE</scope>
    <source>
        <strain evidence="17">DSM 11080</strain>
    </source>
</reference>
<dbReference type="InterPro" id="IPR005263">
    <property type="entry name" value="DapA"/>
</dbReference>
<proteinExistence type="inferred from homology"/>
<dbReference type="PROSITE" id="PS00666">
    <property type="entry name" value="DHDPS_2"/>
    <property type="match status" value="1"/>
</dbReference>
<keyword evidence="5 12" id="KW-0963">Cytoplasm</keyword>
<dbReference type="HAMAP" id="MF_00418">
    <property type="entry name" value="DapA"/>
    <property type="match status" value="1"/>
</dbReference>
<feature type="site" description="L-lysine inhibitor binding" evidence="16">
    <location>
        <position position="106"/>
    </location>
</feature>
<evidence type="ECO:0000256" key="15">
    <source>
        <dbReference type="PIRSR" id="PIRSR001365-2"/>
    </source>
</evidence>
<feature type="site" description="Part of a proton relay during catalysis" evidence="12 16">
    <location>
        <position position="107"/>
    </location>
</feature>
<dbReference type="SMART" id="SM01130">
    <property type="entry name" value="DHDPS"/>
    <property type="match status" value="1"/>
</dbReference>
<dbReference type="CDD" id="cd00950">
    <property type="entry name" value="DHDPS"/>
    <property type="match status" value="1"/>
</dbReference>
<evidence type="ECO:0000256" key="12">
    <source>
        <dbReference type="HAMAP-Rule" id="MF_00418"/>
    </source>
</evidence>
<evidence type="ECO:0000256" key="13">
    <source>
        <dbReference type="PIRNR" id="PIRNR001365"/>
    </source>
</evidence>
<evidence type="ECO:0000313" key="18">
    <source>
        <dbReference type="Proteomes" id="UP001296776"/>
    </source>
</evidence>
<dbReference type="GO" id="GO:0008840">
    <property type="term" value="F:4-hydroxy-tetrahydrodipicolinate synthase activity"/>
    <property type="evidence" value="ECO:0007669"/>
    <property type="project" value="UniProtKB-UniRule"/>
</dbReference>
<feature type="site" description="L-lysine inhibitor binding; via carbonyl oxygen" evidence="16">
    <location>
        <position position="49"/>
    </location>
</feature>
<evidence type="ECO:0000256" key="4">
    <source>
        <dbReference type="ARBA" id="ARBA00012086"/>
    </source>
</evidence>
<feature type="site" description="Part of a proton relay during catalysis" evidence="12 16">
    <location>
        <position position="44"/>
    </location>
</feature>
<feature type="binding site" evidence="12 15">
    <location>
        <position position="45"/>
    </location>
    <ligand>
        <name>pyruvate</name>
        <dbReference type="ChEBI" id="CHEBI:15361"/>
    </ligand>
</feature>
<dbReference type="GO" id="GO:0009089">
    <property type="term" value="P:lysine biosynthetic process via diaminopimelate"/>
    <property type="evidence" value="ECO:0007669"/>
    <property type="project" value="UniProtKB-UniRule"/>
</dbReference>
<evidence type="ECO:0000256" key="2">
    <source>
        <dbReference type="ARBA" id="ARBA00005120"/>
    </source>
</evidence>
<gene>
    <name evidence="12" type="primary">dapA</name>
    <name evidence="17" type="ORF">CKO40_18630</name>
</gene>
<comment type="pathway">
    <text evidence="2 12">Amino-acid biosynthesis; L-lysine biosynthesis via DAP pathway; (S)-tetrahydrodipicolinate from L-aspartate: step 3/4.</text>
</comment>
<evidence type="ECO:0000256" key="14">
    <source>
        <dbReference type="PIRSR" id="PIRSR001365-1"/>
    </source>
</evidence>